<comment type="caution">
    <text evidence="8">The sequence shown here is derived from an EMBL/GenBank/DDBJ whole genome shotgun (WGS) entry which is preliminary data.</text>
</comment>
<dbReference type="Gene3D" id="1.10.10.60">
    <property type="entry name" value="Homeodomain-like"/>
    <property type="match status" value="1"/>
</dbReference>
<name>A0A848CKN5_ANEAE</name>
<evidence type="ECO:0000256" key="2">
    <source>
        <dbReference type="ARBA" id="ARBA00022840"/>
    </source>
</evidence>
<dbReference type="Proteomes" id="UP000561326">
    <property type="component" value="Unassembled WGS sequence"/>
</dbReference>
<dbReference type="RefSeq" id="WP_168974816.1">
    <property type="nucleotide sequence ID" value="NZ_JABAGO010000007.1"/>
</dbReference>
<evidence type="ECO:0000256" key="5">
    <source>
        <dbReference type="ARBA" id="ARBA00023163"/>
    </source>
</evidence>
<keyword evidence="2" id="KW-0067">ATP-binding</keyword>
<proteinExistence type="predicted"/>
<keyword evidence="5" id="KW-0804">Transcription</keyword>
<dbReference type="InterPro" id="IPR002078">
    <property type="entry name" value="Sigma_54_int"/>
</dbReference>
<feature type="domain" description="PAS" evidence="7">
    <location>
        <begin position="146"/>
        <end position="194"/>
    </location>
</feature>
<dbReference type="InterPro" id="IPR009057">
    <property type="entry name" value="Homeodomain-like_sf"/>
</dbReference>
<keyword evidence="3" id="KW-0805">Transcription regulation</keyword>
<dbReference type="Pfam" id="PF00989">
    <property type="entry name" value="PAS"/>
    <property type="match status" value="1"/>
</dbReference>
<dbReference type="AlphaFoldDB" id="A0A848CKN5"/>
<dbReference type="Gene3D" id="3.30.450.40">
    <property type="match status" value="1"/>
</dbReference>
<evidence type="ECO:0000256" key="3">
    <source>
        <dbReference type="ARBA" id="ARBA00023015"/>
    </source>
</evidence>
<evidence type="ECO:0000259" key="6">
    <source>
        <dbReference type="PROSITE" id="PS50045"/>
    </source>
</evidence>
<dbReference type="Pfam" id="PF25601">
    <property type="entry name" value="AAA_lid_14"/>
    <property type="match status" value="1"/>
</dbReference>
<protein>
    <submittedName>
        <fullName evidence="8">Sigma 54-interacting transcriptional regulator</fullName>
    </submittedName>
</protein>
<dbReference type="InterPro" id="IPR013767">
    <property type="entry name" value="PAS_fold"/>
</dbReference>
<keyword evidence="1" id="KW-0547">Nucleotide-binding</keyword>
<dbReference type="Gene3D" id="3.30.450.20">
    <property type="entry name" value="PAS domain"/>
    <property type="match status" value="1"/>
</dbReference>
<dbReference type="FunFam" id="3.40.50.300:FF:000006">
    <property type="entry name" value="DNA-binding transcriptional regulator NtrC"/>
    <property type="match status" value="1"/>
</dbReference>
<accession>A0A848CKN5</accession>
<dbReference type="InterPro" id="IPR029016">
    <property type="entry name" value="GAF-like_dom_sf"/>
</dbReference>
<dbReference type="InterPro" id="IPR025943">
    <property type="entry name" value="Sigma_54_int_dom_ATP-bd_2"/>
</dbReference>
<dbReference type="InterPro" id="IPR002197">
    <property type="entry name" value="HTH_Fis"/>
</dbReference>
<dbReference type="InterPro" id="IPR035965">
    <property type="entry name" value="PAS-like_dom_sf"/>
</dbReference>
<dbReference type="CDD" id="cd00009">
    <property type="entry name" value="AAA"/>
    <property type="match status" value="1"/>
</dbReference>
<dbReference type="SMART" id="SM00091">
    <property type="entry name" value="PAS"/>
    <property type="match status" value="1"/>
</dbReference>
<gene>
    <name evidence="8" type="ORF">HF838_06265</name>
</gene>
<dbReference type="SUPFAM" id="SSF46689">
    <property type="entry name" value="Homeodomain-like"/>
    <property type="match status" value="1"/>
</dbReference>
<dbReference type="InterPro" id="IPR003593">
    <property type="entry name" value="AAA+_ATPase"/>
</dbReference>
<dbReference type="EMBL" id="JABAGO010000007">
    <property type="protein sequence ID" value="NME97864.1"/>
    <property type="molecule type" value="Genomic_DNA"/>
</dbReference>
<dbReference type="PROSITE" id="PS00688">
    <property type="entry name" value="SIGMA54_INTERACT_3"/>
    <property type="match status" value="1"/>
</dbReference>
<keyword evidence="4" id="KW-0238">DNA-binding</keyword>
<dbReference type="PROSITE" id="PS00675">
    <property type="entry name" value="SIGMA54_INTERACT_1"/>
    <property type="match status" value="1"/>
</dbReference>
<dbReference type="InterPro" id="IPR027417">
    <property type="entry name" value="P-loop_NTPase"/>
</dbReference>
<reference evidence="8 9" key="1">
    <citation type="submission" date="2020-04" db="EMBL/GenBank/DDBJ databases">
        <authorList>
            <person name="Hitch T.C.A."/>
            <person name="Wylensek D."/>
            <person name="Clavel T."/>
        </authorList>
    </citation>
    <scope>NUCLEOTIDE SEQUENCE [LARGE SCALE GENOMIC DNA]</scope>
    <source>
        <strain evidence="8 9">WB01_D5_05</strain>
    </source>
</reference>
<dbReference type="GO" id="GO:0005524">
    <property type="term" value="F:ATP binding"/>
    <property type="evidence" value="ECO:0007669"/>
    <property type="project" value="UniProtKB-KW"/>
</dbReference>
<sequence length="602" mass="67660">MSRLAEIRNTAQEIAEAITAVLGIDVEIVDEELSIVAGTGRYKEKIGEKEEEGNLDSEYTYGQALRTGEEYIIEDASSHPQYAARESELAEVCCPIRLHEEIIGLIGLVAFTEQQRHALLLNRKNLLAFSRQMAVLLASKVSETKMAGELKIIIETIREGIIAVDRYGNMTACNETAARLIGTTKEEAIGTSIFAILPFSSIREVLRTGEEYRDREEIYQTDTGGTFHFFTTIRPIFSKPLEEAVGDQQREIVGAVISLRDIADIKKLVYDMTEKEEGASFHEVLGTSKAIREVKDQASKVARSQSTVLITGESGTGKGLFARSIHYASDRKEHPFVTVNCGAIPDTLLESELFGYEPGAFTGANRTGKVGKFELANGGTLFLDEIGDLSFHLQVKLLHVLQHREIERIGGKRTIPIDVRIIAATHQDLEQMMEAGEFREDLYFRLHVIPLHIPPLRERQEDILPLLDYALHKYTRVINKSIYGFTEEALDCLKCYDWPGNIRELENAVEYAVNMENGDNITLDALPKRLRQAQKSPFSSLSLKKQLEAVEKEIIQTRLAQTGYSLQGKRDAARLLGISESTLYRRIRELRIEKQQVVKNDN</sequence>
<dbReference type="NCBIfam" id="TIGR00229">
    <property type="entry name" value="sensory_box"/>
    <property type="match status" value="1"/>
</dbReference>
<dbReference type="GO" id="GO:0006355">
    <property type="term" value="P:regulation of DNA-templated transcription"/>
    <property type="evidence" value="ECO:0007669"/>
    <property type="project" value="InterPro"/>
</dbReference>
<dbReference type="SUPFAM" id="SSF52540">
    <property type="entry name" value="P-loop containing nucleoside triphosphate hydrolases"/>
    <property type="match status" value="1"/>
</dbReference>
<dbReference type="SUPFAM" id="SSF55785">
    <property type="entry name" value="PYP-like sensor domain (PAS domain)"/>
    <property type="match status" value="1"/>
</dbReference>
<dbReference type="Pfam" id="PF00158">
    <property type="entry name" value="Sigma54_activat"/>
    <property type="match status" value="1"/>
</dbReference>
<dbReference type="Gene3D" id="3.40.50.300">
    <property type="entry name" value="P-loop containing nucleotide triphosphate hydrolases"/>
    <property type="match status" value="1"/>
</dbReference>
<evidence type="ECO:0000313" key="8">
    <source>
        <dbReference type="EMBL" id="NME97864.1"/>
    </source>
</evidence>
<dbReference type="Pfam" id="PF02954">
    <property type="entry name" value="HTH_8"/>
    <property type="match status" value="1"/>
</dbReference>
<dbReference type="PROSITE" id="PS50112">
    <property type="entry name" value="PAS"/>
    <property type="match status" value="1"/>
</dbReference>
<evidence type="ECO:0000256" key="1">
    <source>
        <dbReference type="ARBA" id="ARBA00022741"/>
    </source>
</evidence>
<evidence type="ECO:0000313" key="9">
    <source>
        <dbReference type="Proteomes" id="UP000561326"/>
    </source>
</evidence>
<dbReference type="PANTHER" id="PTHR32071">
    <property type="entry name" value="TRANSCRIPTIONAL REGULATORY PROTEIN"/>
    <property type="match status" value="1"/>
</dbReference>
<dbReference type="SUPFAM" id="SSF55781">
    <property type="entry name" value="GAF domain-like"/>
    <property type="match status" value="1"/>
</dbReference>
<dbReference type="Gene3D" id="1.10.8.60">
    <property type="match status" value="1"/>
</dbReference>
<dbReference type="PROSITE" id="PS50045">
    <property type="entry name" value="SIGMA54_INTERACT_4"/>
    <property type="match status" value="1"/>
</dbReference>
<dbReference type="PANTHER" id="PTHR32071:SF57">
    <property type="entry name" value="C4-DICARBOXYLATE TRANSPORT TRANSCRIPTIONAL REGULATORY PROTEIN DCTD"/>
    <property type="match status" value="1"/>
</dbReference>
<dbReference type="InterPro" id="IPR025662">
    <property type="entry name" value="Sigma_54_int_dom_ATP-bd_1"/>
</dbReference>
<dbReference type="Pfam" id="PF13185">
    <property type="entry name" value="GAF_2"/>
    <property type="match status" value="1"/>
</dbReference>
<dbReference type="SMART" id="SM00382">
    <property type="entry name" value="AAA"/>
    <property type="match status" value="1"/>
</dbReference>
<dbReference type="InterPro" id="IPR025944">
    <property type="entry name" value="Sigma_54_int_dom_CS"/>
</dbReference>
<dbReference type="InterPro" id="IPR058031">
    <property type="entry name" value="AAA_lid_NorR"/>
</dbReference>
<dbReference type="PROSITE" id="PS00676">
    <property type="entry name" value="SIGMA54_INTERACT_2"/>
    <property type="match status" value="1"/>
</dbReference>
<dbReference type="CDD" id="cd00130">
    <property type="entry name" value="PAS"/>
    <property type="match status" value="1"/>
</dbReference>
<dbReference type="InterPro" id="IPR000014">
    <property type="entry name" value="PAS"/>
</dbReference>
<dbReference type="InterPro" id="IPR003018">
    <property type="entry name" value="GAF"/>
</dbReference>
<dbReference type="GO" id="GO:0043565">
    <property type="term" value="F:sequence-specific DNA binding"/>
    <property type="evidence" value="ECO:0007669"/>
    <property type="project" value="InterPro"/>
</dbReference>
<evidence type="ECO:0000259" key="7">
    <source>
        <dbReference type="PROSITE" id="PS50112"/>
    </source>
</evidence>
<evidence type="ECO:0000256" key="4">
    <source>
        <dbReference type="ARBA" id="ARBA00023125"/>
    </source>
</evidence>
<organism evidence="8 9">
    <name type="scientific">Aneurinibacillus aneurinilyticus</name>
    <name type="common">Bacillus aneurinolyticus</name>
    <dbReference type="NCBI Taxonomy" id="1391"/>
    <lineage>
        <taxon>Bacteria</taxon>
        <taxon>Bacillati</taxon>
        <taxon>Bacillota</taxon>
        <taxon>Bacilli</taxon>
        <taxon>Bacillales</taxon>
        <taxon>Paenibacillaceae</taxon>
        <taxon>Aneurinibacillus group</taxon>
        <taxon>Aneurinibacillus</taxon>
    </lineage>
</organism>
<feature type="domain" description="Sigma-54 factor interaction" evidence="6">
    <location>
        <begin position="284"/>
        <end position="514"/>
    </location>
</feature>